<dbReference type="Pfam" id="PF08241">
    <property type="entry name" value="Methyltransf_11"/>
    <property type="match status" value="1"/>
</dbReference>
<evidence type="ECO:0000313" key="4">
    <source>
        <dbReference type="Proteomes" id="UP000324298"/>
    </source>
</evidence>
<evidence type="ECO:0000256" key="1">
    <source>
        <dbReference type="ARBA" id="ARBA00022679"/>
    </source>
</evidence>
<protein>
    <submittedName>
        <fullName evidence="3">Class I SAM-dependent methyltransferase</fullName>
    </submittedName>
</protein>
<name>A0A5A9X4U0_9BACT</name>
<dbReference type="GO" id="GO:0032259">
    <property type="term" value="P:methylation"/>
    <property type="evidence" value="ECO:0007669"/>
    <property type="project" value="UniProtKB-KW"/>
</dbReference>
<dbReference type="SUPFAM" id="SSF53335">
    <property type="entry name" value="S-adenosyl-L-methionine-dependent methyltransferases"/>
    <property type="match status" value="1"/>
</dbReference>
<gene>
    <name evidence="3" type="ORF">ET418_17365</name>
</gene>
<organism evidence="3 4">
    <name type="scientific">Oryzomonas rubra</name>
    <dbReference type="NCBI Taxonomy" id="2509454"/>
    <lineage>
        <taxon>Bacteria</taxon>
        <taxon>Pseudomonadati</taxon>
        <taxon>Thermodesulfobacteriota</taxon>
        <taxon>Desulfuromonadia</taxon>
        <taxon>Geobacterales</taxon>
        <taxon>Geobacteraceae</taxon>
        <taxon>Oryzomonas</taxon>
    </lineage>
</organism>
<dbReference type="InterPro" id="IPR029063">
    <property type="entry name" value="SAM-dependent_MTases_sf"/>
</dbReference>
<dbReference type="RefSeq" id="WP_149309797.1">
    <property type="nucleotide sequence ID" value="NZ_SRSD01000012.1"/>
</dbReference>
<reference evidence="3 4" key="1">
    <citation type="submission" date="2019-04" db="EMBL/GenBank/DDBJ databases">
        <title>Geobacter ruber sp. nov., ferric-reducing bacteria isolated from paddy soil.</title>
        <authorList>
            <person name="Xu Z."/>
            <person name="Masuda Y."/>
            <person name="Itoh H."/>
            <person name="Senoo K."/>
        </authorList>
    </citation>
    <scope>NUCLEOTIDE SEQUENCE [LARGE SCALE GENOMIC DNA]</scope>
    <source>
        <strain evidence="3 4">Red88</strain>
    </source>
</reference>
<proteinExistence type="predicted"/>
<dbReference type="PANTHER" id="PTHR44068:SF11">
    <property type="entry name" value="GERANYL DIPHOSPHATE 2-C-METHYLTRANSFERASE"/>
    <property type="match status" value="1"/>
</dbReference>
<dbReference type="GO" id="GO:0008757">
    <property type="term" value="F:S-adenosylmethionine-dependent methyltransferase activity"/>
    <property type="evidence" value="ECO:0007669"/>
    <property type="project" value="InterPro"/>
</dbReference>
<evidence type="ECO:0000259" key="2">
    <source>
        <dbReference type="Pfam" id="PF08241"/>
    </source>
</evidence>
<dbReference type="InterPro" id="IPR013216">
    <property type="entry name" value="Methyltransf_11"/>
</dbReference>
<accession>A0A5A9X4U0</accession>
<keyword evidence="1 3" id="KW-0808">Transferase</keyword>
<dbReference type="CDD" id="cd02440">
    <property type="entry name" value="AdoMet_MTases"/>
    <property type="match status" value="1"/>
</dbReference>
<dbReference type="Proteomes" id="UP000324298">
    <property type="component" value="Unassembled WGS sequence"/>
</dbReference>
<dbReference type="AlphaFoldDB" id="A0A5A9X4U0"/>
<keyword evidence="3" id="KW-0489">Methyltransferase</keyword>
<dbReference type="PANTHER" id="PTHR44068">
    <property type="entry name" value="ZGC:194242"/>
    <property type="match status" value="1"/>
</dbReference>
<dbReference type="InterPro" id="IPR050447">
    <property type="entry name" value="Erg6_SMT_methyltransf"/>
</dbReference>
<dbReference type="Gene3D" id="3.40.50.150">
    <property type="entry name" value="Vaccinia Virus protein VP39"/>
    <property type="match status" value="1"/>
</dbReference>
<evidence type="ECO:0000313" key="3">
    <source>
        <dbReference type="EMBL" id="KAA0888162.1"/>
    </source>
</evidence>
<dbReference type="OrthoDB" id="9804312at2"/>
<dbReference type="EMBL" id="SRSD01000012">
    <property type="protein sequence ID" value="KAA0888162.1"/>
    <property type="molecule type" value="Genomic_DNA"/>
</dbReference>
<keyword evidence="4" id="KW-1185">Reference proteome</keyword>
<comment type="caution">
    <text evidence="3">The sequence shown here is derived from an EMBL/GenBank/DDBJ whole genome shotgun (WGS) entry which is preliminary data.</text>
</comment>
<sequence>MGKEQTHEVLDAQNHHWEKAYTTNPEMFGDEPSEPARKAVEAFTEAGVKNLLELGGGQGRDTIYFAQNGFTVTTLDYADEGVKAIAEKADKAGLSKRLRILRHDVRNPLPFPDASFDACYSHMLFCMALTTVELEFLSSEIRRVLKSGGLNIYTVRHTGDPHYGTRINRGEDMYEVNGFIVHFFSREKVEHLARGYEIVSIDEFEEGPLPRRLFRVTLKRIEV</sequence>
<feature type="domain" description="Methyltransferase type 11" evidence="2">
    <location>
        <begin position="52"/>
        <end position="150"/>
    </location>
</feature>